<evidence type="ECO:0000313" key="1">
    <source>
        <dbReference type="EMBL" id="MBB5868702.1"/>
    </source>
</evidence>
<proteinExistence type="predicted"/>
<dbReference type="Proteomes" id="UP000587527">
    <property type="component" value="Unassembled WGS sequence"/>
</dbReference>
<evidence type="ECO:0000313" key="2">
    <source>
        <dbReference type="Proteomes" id="UP000587527"/>
    </source>
</evidence>
<dbReference type="AlphaFoldDB" id="A0A841BPM7"/>
<keyword evidence="2" id="KW-1185">Reference proteome</keyword>
<organism evidence="1 2">
    <name type="scientific">Allocatelliglobosispora scoriae</name>
    <dbReference type="NCBI Taxonomy" id="643052"/>
    <lineage>
        <taxon>Bacteria</taxon>
        <taxon>Bacillati</taxon>
        <taxon>Actinomycetota</taxon>
        <taxon>Actinomycetes</taxon>
        <taxon>Micromonosporales</taxon>
        <taxon>Micromonosporaceae</taxon>
        <taxon>Allocatelliglobosispora</taxon>
    </lineage>
</organism>
<comment type="caution">
    <text evidence="1">The sequence shown here is derived from an EMBL/GenBank/DDBJ whole genome shotgun (WGS) entry which is preliminary data.</text>
</comment>
<sequence>MSDSIRPAGVDSTLRDVAGGAGQELVFDTRSGLLVVTGEPQPDDTIATDAAVSGYFR</sequence>
<reference evidence="1 2" key="1">
    <citation type="submission" date="2020-08" db="EMBL/GenBank/DDBJ databases">
        <title>Sequencing the genomes of 1000 actinobacteria strains.</title>
        <authorList>
            <person name="Klenk H.-P."/>
        </authorList>
    </citation>
    <scope>NUCLEOTIDE SEQUENCE [LARGE SCALE GENOMIC DNA]</scope>
    <source>
        <strain evidence="1 2">DSM 45362</strain>
    </source>
</reference>
<name>A0A841BPM7_9ACTN</name>
<dbReference type="EMBL" id="JACHMN010000002">
    <property type="protein sequence ID" value="MBB5868702.1"/>
    <property type="molecule type" value="Genomic_DNA"/>
</dbReference>
<protein>
    <submittedName>
        <fullName evidence="1">Uncharacterized protein</fullName>
    </submittedName>
</protein>
<dbReference type="RefSeq" id="WP_184834823.1">
    <property type="nucleotide sequence ID" value="NZ_JACHMN010000002.1"/>
</dbReference>
<gene>
    <name evidence="1" type="ORF">F4553_002081</name>
</gene>
<accession>A0A841BPM7</accession>